<dbReference type="AlphaFoldDB" id="N8Q615"/>
<dbReference type="EMBL" id="APOH01000022">
    <property type="protein sequence ID" value="ENU18628.1"/>
    <property type="molecule type" value="Genomic_DNA"/>
</dbReference>
<name>N8Q615_9GAMM</name>
<reference evidence="1 2" key="1">
    <citation type="submission" date="2013-02" db="EMBL/GenBank/DDBJ databases">
        <title>The Genome Sequence of Acinetobacter sp. ANC 3994.</title>
        <authorList>
            <consortium name="The Broad Institute Genome Sequencing Platform"/>
            <consortium name="The Broad Institute Genome Sequencing Center for Infectious Disease"/>
            <person name="Cerqueira G."/>
            <person name="Feldgarden M."/>
            <person name="Courvalin P."/>
            <person name="Perichon B."/>
            <person name="Grillot-Courvalin C."/>
            <person name="Clermont D."/>
            <person name="Rocha E."/>
            <person name="Yoon E.-J."/>
            <person name="Nemec A."/>
            <person name="Walker B."/>
            <person name="Young S.K."/>
            <person name="Zeng Q."/>
            <person name="Gargeya S."/>
            <person name="Fitzgerald M."/>
            <person name="Haas B."/>
            <person name="Abouelleil A."/>
            <person name="Alvarado L."/>
            <person name="Arachchi H.M."/>
            <person name="Berlin A.M."/>
            <person name="Chapman S.B."/>
            <person name="Dewar J."/>
            <person name="Goldberg J."/>
            <person name="Griggs A."/>
            <person name="Gujja S."/>
            <person name="Hansen M."/>
            <person name="Howarth C."/>
            <person name="Imamovic A."/>
            <person name="Larimer J."/>
            <person name="McCowan C."/>
            <person name="Murphy C."/>
            <person name="Neiman D."/>
            <person name="Pearson M."/>
            <person name="Priest M."/>
            <person name="Roberts A."/>
            <person name="Saif S."/>
            <person name="Shea T."/>
            <person name="Sisk P."/>
            <person name="Sykes S."/>
            <person name="Wortman J."/>
            <person name="Nusbaum C."/>
            <person name="Birren B."/>
        </authorList>
    </citation>
    <scope>NUCLEOTIDE SEQUENCE [LARGE SCALE GENOMIC DNA]</scope>
    <source>
        <strain evidence="1 2">ANC 3994</strain>
    </source>
</reference>
<dbReference type="Proteomes" id="UP000013086">
    <property type="component" value="Unassembled WGS sequence"/>
</dbReference>
<dbReference type="eggNOG" id="ENOG5031QJ6">
    <property type="taxonomic scope" value="Bacteria"/>
</dbReference>
<evidence type="ECO:0000313" key="1">
    <source>
        <dbReference type="EMBL" id="ENU18628.1"/>
    </source>
</evidence>
<sequence>MGWAKSKLIKSDNSNLILNINKINLSLGRIDYLKNGYSNREAKSNNYKLGFYNLSENYEGSPYYQNQNINFKKINYILILDCKNYMNNSSVKDGLTGIFYGVCSDNKKVYFKVIEVK</sequence>
<accession>N8Q615</accession>
<gene>
    <name evidence="1" type="ORF">F994_02950</name>
</gene>
<protein>
    <submittedName>
        <fullName evidence="1">Uncharacterized protein</fullName>
    </submittedName>
</protein>
<evidence type="ECO:0000313" key="2">
    <source>
        <dbReference type="Proteomes" id="UP000013086"/>
    </source>
</evidence>
<dbReference type="RefSeq" id="WP_004649582.1">
    <property type="nucleotide sequence ID" value="NZ_KB849167.1"/>
</dbReference>
<proteinExistence type="predicted"/>
<organism evidence="1 2">
    <name type="scientific">Acinetobacter bohemicus ANC 3994</name>
    <dbReference type="NCBI Taxonomy" id="1217715"/>
    <lineage>
        <taxon>Bacteria</taxon>
        <taxon>Pseudomonadati</taxon>
        <taxon>Pseudomonadota</taxon>
        <taxon>Gammaproteobacteria</taxon>
        <taxon>Moraxellales</taxon>
        <taxon>Moraxellaceae</taxon>
        <taxon>Acinetobacter</taxon>
    </lineage>
</organism>
<comment type="caution">
    <text evidence="1">The sequence shown here is derived from an EMBL/GenBank/DDBJ whole genome shotgun (WGS) entry which is preliminary data.</text>
</comment>
<dbReference type="HOGENOM" id="CLU_2079601_0_0_6"/>